<feature type="compositionally biased region" description="Basic and acidic residues" evidence="14">
    <location>
        <begin position="16"/>
        <end position="25"/>
    </location>
</feature>
<evidence type="ECO:0000256" key="6">
    <source>
        <dbReference type="ARBA" id="ARBA00022806"/>
    </source>
</evidence>
<dbReference type="Gene3D" id="3.40.50.300">
    <property type="entry name" value="P-loop containing nucleotide triphosphate hydrolases"/>
    <property type="match status" value="1"/>
</dbReference>
<organism evidence="16 17">
    <name type="scientific">Gemmatimonas groenlandica</name>
    <dbReference type="NCBI Taxonomy" id="2732249"/>
    <lineage>
        <taxon>Bacteria</taxon>
        <taxon>Pseudomonadati</taxon>
        <taxon>Gemmatimonadota</taxon>
        <taxon>Gemmatimonadia</taxon>
        <taxon>Gemmatimonadales</taxon>
        <taxon>Gemmatimonadaceae</taxon>
        <taxon>Gemmatimonas</taxon>
    </lineage>
</organism>
<dbReference type="GO" id="GO:0042802">
    <property type="term" value="F:identical protein binding"/>
    <property type="evidence" value="ECO:0007669"/>
    <property type="project" value="UniProtKB-ARBA"/>
</dbReference>
<dbReference type="GO" id="GO:0016787">
    <property type="term" value="F:hydrolase activity"/>
    <property type="evidence" value="ECO:0007669"/>
    <property type="project" value="UniProtKB-KW"/>
</dbReference>
<comment type="similarity">
    <text evidence="1 13">Belongs to the helicase family. DnaB subfamily.</text>
</comment>
<evidence type="ECO:0000256" key="7">
    <source>
        <dbReference type="ARBA" id="ARBA00022840"/>
    </source>
</evidence>
<evidence type="ECO:0000256" key="10">
    <source>
        <dbReference type="ARBA" id="ARBA00044932"/>
    </source>
</evidence>
<dbReference type="KEGG" id="ggr:HKW67_05620"/>
<evidence type="ECO:0000256" key="5">
    <source>
        <dbReference type="ARBA" id="ARBA00022801"/>
    </source>
</evidence>
<dbReference type="GO" id="GO:0006269">
    <property type="term" value="P:DNA replication, synthesis of primer"/>
    <property type="evidence" value="ECO:0007669"/>
    <property type="project" value="UniProtKB-UniRule"/>
</dbReference>
<dbReference type="FunFam" id="3.40.50.300:FF:000076">
    <property type="entry name" value="Replicative DNA helicase"/>
    <property type="match status" value="1"/>
</dbReference>
<keyword evidence="17" id="KW-1185">Reference proteome</keyword>
<keyword evidence="8 13" id="KW-0238">DNA-binding</keyword>
<evidence type="ECO:0000256" key="2">
    <source>
        <dbReference type="ARBA" id="ARBA00022515"/>
    </source>
</evidence>
<dbReference type="SMART" id="SM00382">
    <property type="entry name" value="AAA"/>
    <property type="match status" value="1"/>
</dbReference>
<dbReference type="SUPFAM" id="SSF52540">
    <property type="entry name" value="P-loop containing nucleoside triphosphate hydrolases"/>
    <property type="match status" value="1"/>
</dbReference>
<dbReference type="SUPFAM" id="SSF48024">
    <property type="entry name" value="N-terminal domain of DnaB helicase"/>
    <property type="match status" value="1"/>
</dbReference>
<name>A0A6M4ILV3_9BACT</name>
<evidence type="ECO:0000256" key="9">
    <source>
        <dbReference type="ARBA" id="ARBA00023235"/>
    </source>
</evidence>
<evidence type="ECO:0000256" key="13">
    <source>
        <dbReference type="RuleBase" id="RU362085"/>
    </source>
</evidence>
<comment type="catalytic activity">
    <reaction evidence="11 13">
        <text>ATP + H2O = ADP + phosphate + H(+)</text>
        <dbReference type="Rhea" id="RHEA:13065"/>
        <dbReference type="ChEBI" id="CHEBI:15377"/>
        <dbReference type="ChEBI" id="CHEBI:15378"/>
        <dbReference type="ChEBI" id="CHEBI:30616"/>
        <dbReference type="ChEBI" id="CHEBI:43474"/>
        <dbReference type="ChEBI" id="CHEBI:456216"/>
        <dbReference type="EC" id="5.6.2.3"/>
    </reaction>
</comment>
<evidence type="ECO:0000313" key="17">
    <source>
        <dbReference type="Proteomes" id="UP000500938"/>
    </source>
</evidence>
<dbReference type="EMBL" id="CP053085">
    <property type="protein sequence ID" value="QJR35025.1"/>
    <property type="molecule type" value="Genomic_DNA"/>
</dbReference>
<keyword evidence="5 13" id="KW-0378">Hydrolase</keyword>
<dbReference type="InterPro" id="IPR007693">
    <property type="entry name" value="DNA_helicase_DnaB-like_N"/>
</dbReference>
<evidence type="ECO:0000256" key="4">
    <source>
        <dbReference type="ARBA" id="ARBA00022741"/>
    </source>
</evidence>
<dbReference type="FunFam" id="1.10.860.10:FF:000001">
    <property type="entry name" value="Replicative DNA helicase"/>
    <property type="match status" value="1"/>
</dbReference>
<evidence type="ECO:0000256" key="1">
    <source>
        <dbReference type="ARBA" id="ARBA00008428"/>
    </source>
</evidence>
<dbReference type="Pfam" id="PF00772">
    <property type="entry name" value="DnaB"/>
    <property type="match status" value="1"/>
</dbReference>
<evidence type="ECO:0000256" key="8">
    <source>
        <dbReference type="ARBA" id="ARBA00023125"/>
    </source>
</evidence>
<dbReference type="GO" id="GO:0003677">
    <property type="term" value="F:DNA binding"/>
    <property type="evidence" value="ECO:0007669"/>
    <property type="project" value="UniProtKB-UniRule"/>
</dbReference>
<dbReference type="PANTHER" id="PTHR30153">
    <property type="entry name" value="REPLICATIVE DNA HELICASE DNAB"/>
    <property type="match status" value="1"/>
</dbReference>
<evidence type="ECO:0000256" key="12">
    <source>
        <dbReference type="NCBIfam" id="TIGR00665"/>
    </source>
</evidence>
<evidence type="ECO:0000313" key="16">
    <source>
        <dbReference type="EMBL" id="QJR35025.1"/>
    </source>
</evidence>
<dbReference type="InterPro" id="IPR007692">
    <property type="entry name" value="DNA_helicase_DnaB"/>
</dbReference>
<gene>
    <name evidence="16" type="primary">dnaB</name>
    <name evidence="16" type="ORF">HKW67_05620</name>
</gene>
<reference evidence="16 17" key="1">
    <citation type="submission" date="2020-05" db="EMBL/GenBank/DDBJ databases">
        <title>Complete genome sequence of Gemmatimonas greenlandica TET16.</title>
        <authorList>
            <person name="Zeng Y."/>
        </authorList>
    </citation>
    <scope>NUCLEOTIDE SEQUENCE [LARGE SCALE GENOMIC DNA]</scope>
    <source>
        <strain evidence="16 17">TET16</strain>
    </source>
</reference>
<protein>
    <recommendedName>
        <fullName evidence="12 13">Replicative DNA helicase</fullName>
        <ecNumber evidence="12 13">5.6.2.3</ecNumber>
    </recommendedName>
</protein>
<dbReference type="GO" id="GO:1990077">
    <property type="term" value="C:primosome complex"/>
    <property type="evidence" value="ECO:0007669"/>
    <property type="project" value="UniProtKB-UniRule"/>
</dbReference>
<keyword evidence="6 13" id="KW-0347">Helicase</keyword>
<keyword evidence="3 13" id="KW-0235">DNA replication</keyword>
<dbReference type="PANTHER" id="PTHR30153:SF2">
    <property type="entry name" value="REPLICATIVE DNA HELICASE"/>
    <property type="match status" value="1"/>
</dbReference>
<keyword evidence="4 13" id="KW-0547">Nucleotide-binding</keyword>
<dbReference type="PROSITE" id="PS51199">
    <property type="entry name" value="SF4_HELICASE"/>
    <property type="match status" value="1"/>
</dbReference>
<dbReference type="NCBIfam" id="TIGR00665">
    <property type="entry name" value="DnaB"/>
    <property type="match status" value="1"/>
</dbReference>
<dbReference type="InterPro" id="IPR007694">
    <property type="entry name" value="DNA_helicase_DnaB-like_C"/>
</dbReference>
<dbReference type="EC" id="5.6.2.3" evidence="12 13"/>
<dbReference type="GO" id="GO:0005524">
    <property type="term" value="F:ATP binding"/>
    <property type="evidence" value="ECO:0007669"/>
    <property type="project" value="UniProtKB-UniRule"/>
</dbReference>
<keyword evidence="7 13" id="KW-0067">ATP-binding</keyword>
<dbReference type="CDD" id="cd00984">
    <property type="entry name" value="DnaB_C"/>
    <property type="match status" value="1"/>
</dbReference>
<feature type="compositionally biased region" description="Basic and acidic residues" evidence="14">
    <location>
        <begin position="380"/>
        <end position="398"/>
    </location>
</feature>
<dbReference type="GO" id="GO:0043139">
    <property type="term" value="F:5'-3' DNA helicase activity"/>
    <property type="evidence" value="ECO:0007669"/>
    <property type="project" value="UniProtKB-EC"/>
</dbReference>
<keyword evidence="2 13" id="KW-0639">Primosome</keyword>
<sequence length="498" mass="54923">MTSLVVPNTATPAPRDPFKERRPPWSEEAEQAVLGAMLLDADAVMRAAEHVDDTMFYREGHRRLFRAMISITERGGVIDPLTLADELERRGELEHAGGREYLGFLLDAVPTVANVEYHARIVKERALLRRLIEVSTEIVSEAFEGRTAASDLLDSAESRIFSLSQTRERTGFSRIKELLWPAMEKLELLAQREAAITGVPSGFNELDFMTSGFQPADLVIVAARPSMGKTAFTLNIAQHAAITAKVPVAFFSLEMSKESLVQRMLASEALIDAQALRKGGRALDESMPRLAQAAGILSHAPIFIDDTPGITLLDMRAKARRLKSEHDLGLIIVDYLQLMTGPAGVENRQQEVSQISRGLKALAKELGVPVVALSQLSRAPEQRTGDDKGRPQLSDLRESGAIEQDADVIMFIFRQEVYAERDENGRLKDPDLEGRAEIIIGKQRNGPIGSARLYFHKQYTRFDNFSARQAPNDFGGPKSDFGGPKLVKGADDFGGTPF</sequence>
<evidence type="ECO:0000259" key="15">
    <source>
        <dbReference type="PROSITE" id="PS51199"/>
    </source>
</evidence>
<dbReference type="InterPro" id="IPR016136">
    <property type="entry name" value="DNA_helicase_N/primase_C"/>
</dbReference>
<comment type="function">
    <text evidence="10 13">The main replicative DNA helicase, it participates in initiation and elongation during chromosome replication. Travels ahead of the DNA replisome, separating dsDNA into templates for DNA synthesis. A processive ATP-dependent 5'-3' DNA helicase it has DNA-dependent ATPase activity.</text>
</comment>
<dbReference type="Proteomes" id="UP000500938">
    <property type="component" value="Chromosome"/>
</dbReference>
<dbReference type="Gene3D" id="1.10.860.10">
    <property type="entry name" value="DNAb Helicase, Chain A"/>
    <property type="match status" value="1"/>
</dbReference>
<dbReference type="RefSeq" id="WP_171224453.1">
    <property type="nucleotide sequence ID" value="NZ_CP053085.1"/>
</dbReference>
<dbReference type="NCBIfam" id="NF004384">
    <property type="entry name" value="PRK05748.1"/>
    <property type="match status" value="1"/>
</dbReference>
<dbReference type="GO" id="GO:0005829">
    <property type="term" value="C:cytosol"/>
    <property type="evidence" value="ECO:0007669"/>
    <property type="project" value="TreeGrafter"/>
</dbReference>
<feature type="region of interest" description="Disordered" evidence="14">
    <location>
        <begin position="473"/>
        <end position="498"/>
    </location>
</feature>
<evidence type="ECO:0000256" key="14">
    <source>
        <dbReference type="SAM" id="MobiDB-lite"/>
    </source>
</evidence>
<dbReference type="InterPro" id="IPR027417">
    <property type="entry name" value="P-loop_NTPase"/>
</dbReference>
<feature type="compositionally biased region" description="Polar residues" evidence="14">
    <location>
        <begin position="1"/>
        <end position="11"/>
    </location>
</feature>
<evidence type="ECO:0000256" key="11">
    <source>
        <dbReference type="ARBA" id="ARBA00048954"/>
    </source>
</evidence>
<accession>A0A6M4ILV3</accession>
<dbReference type="AlphaFoldDB" id="A0A6M4ILV3"/>
<dbReference type="Pfam" id="PF03796">
    <property type="entry name" value="DnaB_C"/>
    <property type="match status" value="1"/>
</dbReference>
<evidence type="ECO:0000256" key="3">
    <source>
        <dbReference type="ARBA" id="ARBA00022705"/>
    </source>
</evidence>
<feature type="region of interest" description="Disordered" evidence="14">
    <location>
        <begin position="1"/>
        <end position="26"/>
    </location>
</feature>
<dbReference type="InterPro" id="IPR003593">
    <property type="entry name" value="AAA+_ATPase"/>
</dbReference>
<feature type="region of interest" description="Disordered" evidence="14">
    <location>
        <begin position="377"/>
        <end position="398"/>
    </location>
</feature>
<proteinExistence type="inferred from homology"/>
<keyword evidence="9" id="KW-0413">Isomerase</keyword>
<feature type="domain" description="SF4 helicase" evidence="15">
    <location>
        <begin position="192"/>
        <end position="469"/>
    </location>
</feature>
<dbReference type="InterPro" id="IPR036185">
    <property type="entry name" value="DNA_heli_DnaB-like_N_sf"/>
</dbReference>